<dbReference type="InterPro" id="IPR011032">
    <property type="entry name" value="GroES-like_sf"/>
</dbReference>
<dbReference type="GO" id="GO:0044183">
    <property type="term" value="F:protein folding chaperone"/>
    <property type="evidence" value="ECO:0007669"/>
    <property type="project" value="InterPro"/>
</dbReference>
<dbReference type="HAMAP" id="MF_00580">
    <property type="entry name" value="CH10"/>
    <property type="match status" value="1"/>
</dbReference>
<dbReference type="FunFam" id="2.30.33.40:FF:000002">
    <property type="entry name" value="10 kDa chaperonin, mitochondrial"/>
    <property type="match status" value="1"/>
</dbReference>
<name>A0A1R1XMN4_9FUNG</name>
<comment type="similarity">
    <text evidence="1 4">Belongs to the GroES chaperonin family.</text>
</comment>
<dbReference type="GO" id="GO:0051082">
    <property type="term" value="F:unfolded protein binding"/>
    <property type="evidence" value="ECO:0007669"/>
    <property type="project" value="TreeGrafter"/>
</dbReference>
<dbReference type="PANTHER" id="PTHR10772:SF0">
    <property type="entry name" value="10 KDA HEAT SHOCK PROTEIN, MITOCHONDRIAL"/>
    <property type="match status" value="1"/>
</dbReference>
<organism evidence="5 6">
    <name type="scientific">Smittium culicis</name>
    <dbReference type="NCBI Taxonomy" id="133412"/>
    <lineage>
        <taxon>Eukaryota</taxon>
        <taxon>Fungi</taxon>
        <taxon>Fungi incertae sedis</taxon>
        <taxon>Zoopagomycota</taxon>
        <taxon>Kickxellomycotina</taxon>
        <taxon>Harpellomycetes</taxon>
        <taxon>Harpellales</taxon>
        <taxon>Legeriomycetaceae</taxon>
        <taxon>Smittium</taxon>
    </lineage>
</organism>
<evidence type="ECO:0000256" key="2">
    <source>
        <dbReference type="ARBA" id="ARBA00023186"/>
    </source>
</evidence>
<dbReference type="GO" id="GO:0005759">
    <property type="term" value="C:mitochondrial matrix"/>
    <property type="evidence" value="ECO:0007669"/>
    <property type="project" value="TreeGrafter"/>
</dbReference>
<dbReference type="PROSITE" id="PS00681">
    <property type="entry name" value="CHAPERONINS_CPN10"/>
    <property type="match status" value="1"/>
</dbReference>
<evidence type="ECO:0000256" key="1">
    <source>
        <dbReference type="ARBA" id="ARBA00006975"/>
    </source>
</evidence>
<comment type="function">
    <text evidence="3">Eukaryotic CPN10 homolog which is essential for mitochondrial protein biogenesis, together with CPN60. Binds to CPN60 in the presence of Mg-ATP and suppresses the ATPase activity of the latter.</text>
</comment>
<dbReference type="EMBL" id="LSSN01002516">
    <property type="protein sequence ID" value="OMJ15894.1"/>
    <property type="molecule type" value="Genomic_DNA"/>
</dbReference>
<dbReference type="InterPro" id="IPR037124">
    <property type="entry name" value="Chaperonin_GroES_sf"/>
</dbReference>
<proteinExistence type="inferred from homology"/>
<evidence type="ECO:0000313" key="5">
    <source>
        <dbReference type="EMBL" id="OMJ15894.1"/>
    </source>
</evidence>
<dbReference type="PANTHER" id="PTHR10772">
    <property type="entry name" value="10 KDA HEAT SHOCK PROTEIN"/>
    <property type="match status" value="1"/>
</dbReference>
<dbReference type="SUPFAM" id="SSF50129">
    <property type="entry name" value="GroES-like"/>
    <property type="match status" value="1"/>
</dbReference>
<sequence length="108" mass="11673">MFSSRVLSSSRKVIPLFDRVLIERVKAEAKTASGIFLPEKAIEKLPEGIVKAVGPGKIAKDGSRIAPSLKEGDRVLLPSYGGNNVKIGSNNDAELILLHEHEILAKLD</sequence>
<dbReference type="GO" id="GO:0046872">
    <property type="term" value="F:metal ion binding"/>
    <property type="evidence" value="ECO:0007669"/>
    <property type="project" value="TreeGrafter"/>
</dbReference>
<dbReference type="Gene3D" id="2.30.33.40">
    <property type="entry name" value="GroES chaperonin"/>
    <property type="match status" value="1"/>
</dbReference>
<keyword evidence="5" id="KW-0346">Stress response</keyword>
<evidence type="ECO:0000256" key="4">
    <source>
        <dbReference type="RuleBase" id="RU003479"/>
    </source>
</evidence>
<dbReference type="OrthoDB" id="184876at2759"/>
<dbReference type="PRINTS" id="PR00297">
    <property type="entry name" value="CHAPERONIN10"/>
</dbReference>
<dbReference type="InterPro" id="IPR020818">
    <property type="entry name" value="Chaperonin_GroES"/>
</dbReference>
<gene>
    <name evidence="5" type="ORF">AYI70_g6950</name>
</gene>
<dbReference type="GO" id="GO:0005524">
    <property type="term" value="F:ATP binding"/>
    <property type="evidence" value="ECO:0007669"/>
    <property type="project" value="InterPro"/>
</dbReference>
<evidence type="ECO:0000256" key="3">
    <source>
        <dbReference type="ARBA" id="ARBA00056825"/>
    </source>
</evidence>
<protein>
    <submittedName>
        <fullName evidence="5">10 kDa heat shock protein, mitochondrial</fullName>
    </submittedName>
</protein>
<keyword evidence="6" id="KW-1185">Reference proteome</keyword>
<comment type="caution">
    <text evidence="5">The sequence shown here is derived from an EMBL/GenBank/DDBJ whole genome shotgun (WGS) entry which is preliminary data.</text>
</comment>
<reference evidence="5 6" key="1">
    <citation type="submission" date="2017-01" db="EMBL/GenBank/DDBJ databases">
        <authorList>
            <person name="Mah S.A."/>
            <person name="Swanson W.J."/>
            <person name="Moy G.W."/>
            <person name="Vacquier V.D."/>
        </authorList>
    </citation>
    <scope>NUCLEOTIDE SEQUENCE [LARGE SCALE GENOMIC DNA]</scope>
    <source>
        <strain evidence="5 6">GSMNP</strain>
    </source>
</reference>
<accession>A0A1R1XMN4</accession>
<dbReference type="Proteomes" id="UP000187283">
    <property type="component" value="Unassembled WGS sequence"/>
</dbReference>
<dbReference type="GO" id="GO:0051087">
    <property type="term" value="F:protein-folding chaperone binding"/>
    <property type="evidence" value="ECO:0007669"/>
    <property type="project" value="TreeGrafter"/>
</dbReference>
<dbReference type="STRING" id="133412.A0A1R1XMN4"/>
<keyword evidence="2 4" id="KW-0143">Chaperone</keyword>
<evidence type="ECO:0000313" key="6">
    <source>
        <dbReference type="Proteomes" id="UP000187283"/>
    </source>
</evidence>
<dbReference type="CDD" id="cd00320">
    <property type="entry name" value="cpn10"/>
    <property type="match status" value="1"/>
</dbReference>
<dbReference type="AlphaFoldDB" id="A0A1R1XMN4"/>
<dbReference type="Pfam" id="PF00166">
    <property type="entry name" value="Cpn10"/>
    <property type="match status" value="1"/>
</dbReference>
<dbReference type="SMART" id="SM00883">
    <property type="entry name" value="Cpn10"/>
    <property type="match status" value="1"/>
</dbReference>
<dbReference type="InterPro" id="IPR018369">
    <property type="entry name" value="Chaprnonin_Cpn10_CS"/>
</dbReference>